<dbReference type="RefSeq" id="XP_041540712.1">
    <property type="nucleotide sequence ID" value="XM_041686759.1"/>
</dbReference>
<dbReference type="GeneID" id="64958271"/>
<dbReference type="KEGG" id="aluc:AKAW2_30265A"/>
<reference evidence="1" key="1">
    <citation type="submission" date="2021-01" db="EMBL/GenBank/DDBJ databases">
        <authorList>
            <consortium name="Aspergillus luchuensis mut. kawachii IFO 4304 genome sequencing consortium"/>
            <person name="Kazuki M."/>
            <person name="Futagami T."/>
        </authorList>
    </citation>
    <scope>NUCLEOTIDE SEQUENCE</scope>
    <source>
        <strain evidence="1">IFO 4308</strain>
    </source>
</reference>
<gene>
    <name evidence="1" type="ORF">AKAW2_30265A</name>
</gene>
<organism evidence="1 2">
    <name type="scientific">Aspergillus kawachii</name>
    <name type="common">White koji mold</name>
    <name type="synonym">Aspergillus awamori var. kawachi</name>
    <dbReference type="NCBI Taxonomy" id="1069201"/>
    <lineage>
        <taxon>Eukaryota</taxon>
        <taxon>Fungi</taxon>
        <taxon>Dikarya</taxon>
        <taxon>Ascomycota</taxon>
        <taxon>Pezizomycotina</taxon>
        <taxon>Eurotiomycetes</taxon>
        <taxon>Eurotiomycetidae</taxon>
        <taxon>Eurotiales</taxon>
        <taxon>Aspergillaceae</taxon>
        <taxon>Aspergillus</taxon>
        <taxon>Aspergillus subgen. Circumdati</taxon>
    </lineage>
</organism>
<reference evidence="1" key="2">
    <citation type="submission" date="2021-02" db="EMBL/GenBank/DDBJ databases">
        <title>Aspergillus luchuensis mut. kawachii IFO 4304 genome sequence.</title>
        <authorList>
            <person name="Mori K."/>
            <person name="Kadooka C."/>
            <person name="Goto M."/>
            <person name="Futagami T."/>
        </authorList>
    </citation>
    <scope>NUCLEOTIDE SEQUENCE</scope>
    <source>
        <strain evidence="1">IFO 4308</strain>
    </source>
</reference>
<dbReference type="Proteomes" id="UP000661280">
    <property type="component" value="Chromosome 3"/>
</dbReference>
<protein>
    <submittedName>
        <fullName evidence="1">Uncharacterized protein</fullName>
    </submittedName>
</protein>
<dbReference type="AlphaFoldDB" id="A0A7R7W617"/>
<evidence type="ECO:0000313" key="2">
    <source>
        <dbReference type="Proteomes" id="UP000661280"/>
    </source>
</evidence>
<keyword evidence="2" id="KW-1185">Reference proteome</keyword>
<evidence type="ECO:0000313" key="1">
    <source>
        <dbReference type="EMBL" id="BCR96946.1"/>
    </source>
</evidence>
<sequence length="114" mass="12727">MRILLISLEGTDHTSWLGYCITNLETRGSGPTRATSTKQFEQATRLDIVLGFLPEEALLPVCNYVFHFSGKSPDLIDTIGSDQNFWLSVLFFRYDIPGCLVSAGRSDDMPCLFS</sequence>
<dbReference type="EMBL" id="AP024427">
    <property type="protein sequence ID" value="BCR96946.1"/>
    <property type="molecule type" value="Genomic_DNA"/>
</dbReference>
<name>A0A7R7W617_ASPKA</name>
<accession>A0A7R7W617</accession>
<proteinExistence type="predicted"/>